<keyword evidence="1" id="KW-1133">Transmembrane helix</keyword>
<keyword evidence="1" id="KW-0812">Transmembrane</keyword>
<reference evidence="2 3" key="1">
    <citation type="submission" date="2023-10" db="EMBL/GenBank/DDBJ databases">
        <title>179-bfca-hs.</title>
        <authorList>
            <person name="Miliotis G."/>
            <person name="Sengupta P."/>
            <person name="Hameed A."/>
            <person name="Chuvochina M."/>
            <person name="Mcdonagh F."/>
            <person name="Simpson A.C."/>
            <person name="Singh N.K."/>
            <person name="Rekha P.D."/>
            <person name="Raman K."/>
            <person name="Hugenholtz P."/>
            <person name="Venkateswaran K."/>
        </authorList>
    </citation>
    <scope>NUCLEOTIDE SEQUENCE [LARGE SCALE GENOMIC DNA]</scope>
    <source>
        <strain evidence="2 3">179-BFC-A-HS</strain>
    </source>
</reference>
<dbReference type="EMBL" id="JAROCA020000001">
    <property type="protein sequence ID" value="MDY0404358.1"/>
    <property type="molecule type" value="Genomic_DNA"/>
</dbReference>
<keyword evidence="3" id="KW-1185">Reference proteome</keyword>
<accession>A0ABU5CDE5</accession>
<gene>
    <name evidence="2" type="ORF">P5G51_002045</name>
</gene>
<keyword evidence="1" id="KW-0472">Membrane</keyword>
<comment type="caution">
    <text evidence="2">The sequence shown here is derived from an EMBL/GenBank/DDBJ whole genome shotgun (WGS) entry which is preliminary data.</text>
</comment>
<sequence length="267" mass="30899">MFMKLFFSVLLLYVIGNLLFYTVSKFHYAIHSTLIRKGLYTLFIAGLLVGLILGEIDDSDWKTILELAIGIIFIDLGVFQTPNILRIWSAEFQYANEIEENISMSKDRIQYMNRKSSFFSTIVQKAQDDLADNAPITSQEEFQNQLLDFVNQYADAFGFSTRVHVLTDDLEQEHEIKAEITQILYKTENLYNITIKDKQDVEASLFDAQSYVTSDERHAIIPIYEGDNNFLLTLAAHEGNIIEIDLFHIINLVILFQWHASYEKIML</sequence>
<feature type="transmembrane region" description="Helical" evidence="1">
    <location>
        <begin position="38"/>
        <end position="56"/>
    </location>
</feature>
<dbReference type="InterPro" id="IPR025940">
    <property type="entry name" value="SpoIISA_toxin"/>
</dbReference>
<feature type="transmembrane region" description="Helical" evidence="1">
    <location>
        <begin position="6"/>
        <end position="26"/>
    </location>
</feature>
<proteinExistence type="predicted"/>
<feature type="transmembrane region" description="Helical" evidence="1">
    <location>
        <begin position="62"/>
        <end position="79"/>
    </location>
</feature>
<evidence type="ECO:0000313" key="2">
    <source>
        <dbReference type="EMBL" id="MDY0404358.1"/>
    </source>
</evidence>
<name>A0ABU5CDE5_9BACI</name>
<dbReference type="Pfam" id="PF14171">
    <property type="entry name" value="SpoIISA_toxin"/>
    <property type="match status" value="1"/>
</dbReference>
<evidence type="ECO:0000313" key="3">
    <source>
        <dbReference type="Proteomes" id="UP001228376"/>
    </source>
</evidence>
<dbReference type="RefSeq" id="WP_306065798.1">
    <property type="nucleotide sequence ID" value="NZ_JAROCA020000001.1"/>
</dbReference>
<dbReference type="Proteomes" id="UP001228376">
    <property type="component" value="Unassembled WGS sequence"/>
</dbReference>
<protein>
    <submittedName>
        <fullName evidence="2">Type II toxin-antitoxin system SpoIISA family toxin</fullName>
    </submittedName>
</protein>
<evidence type="ECO:0000256" key="1">
    <source>
        <dbReference type="SAM" id="Phobius"/>
    </source>
</evidence>
<organism evidence="2 3">
    <name type="scientific">Tigheibacillus jepli</name>
    <dbReference type="NCBI Taxonomy" id="3035914"/>
    <lineage>
        <taxon>Bacteria</taxon>
        <taxon>Bacillati</taxon>
        <taxon>Bacillota</taxon>
        <taxon>Bacilli</taxon>
        <taxon>Bacillales</taxon>
        <taxon>Bacillaceae</taxon>
        <taxon>Tigheibacillus</taxon>
    </lineage>
</organism>